<evidence type="ECO:0000256" key="2">
    <source>
        <dbReference type="ARBA" id="ARBA00009509"/>
    </source>
</evidence>
<keyword evidence="10" id="KW-1133">Transmembrane helix</keyword>
<feature type="domain" description="Flagellar M-ring N-terminal" evidence="11">
    <location>
        <begin position="20"/>
        <end position="188"/>
    </location>
</feature>
<keyword evidence="3" id="KW-0813">Transport</keyword>
<evidence type="ECO:0000256" key="9">
    <source>
        <dbReference type="ARBA" id="ARBA00023288"/>
    </source>
</evidence>
<name>A0A3A6UMG1_9GAMM</name>
<comment type="caution">
    <text evidence="12">The sequence shown here is derived from an EMBL/GenBank/DDBJ whole genome shotgun (WGS) entry which is preliminary data.</text>
</comment>
<dbReference type="GO" id="GO:0009279">
    <property type="term" value="C:cell outer membrane"/>
    <property type="evidence" value="ECO:0007669"/>
    <property type="project" value="UniProtKB-SubCell"/>
</dbReference>
<dbReference type="Proteomes" id="UP000273022">
    <property type="component" value="Unassembled WGS sequence"/>
</dbReference>
<dbReference type="PRINTS" id="PR01338">
    <property type="entry name" value="TYPE3OMKPROT"/>
</dbReference>
<keyword evidence="8 10" id="KW-0998">Cell outer membrane</keyword>
<dbReference type="NCBIfam" id="TIGR02544">
    <property type="entry name" value="III_secr_YscJ"/>
    <property type="match status" value="1"/>
</dbReference>
<keyword evidence="7 10" id="KW-0564">Palmitate</keyword>
<evidence type="ECO:0000256" key="5">
    <source>
        <dbReference type="ARBA" id="ARBA00022927"/>
    </source>
</evidence>
<evidence type="ECO:0000256" key="4">
    <source>
        <dbReference type="ARBA" id="ARBA00022729"/>
    </source>
</evidence>
<evidence type="ECO:0000256" key="8">
    <source>
        <dbReference type="ARBA" id="ARBA00023237"/>
    </source>
</evidence>
<gene>
    <name evidence="12" type="ORF">D5R81_03025</name>
</gene>
<sequence length="240" mass="27092">MKLRFSILAILLLLLTACKVELYRDLPQDEANHMVALLRLNNIDASNDIDPKTGMATLMIDENKFINAVALLRQNGFPKPKYMSIEDLFPSGQLVTSPAQEDAKISYLKEQQLERTLSNLEGVISARVSIAESTQSDEFQVKEEKSASVYIKYSPQANLTTQENQIKSLIQNAVPGLSYDRITLFIQAANYGYQSAPPVKNDNEWAKLIAKIEYNKVPIVIGLGMLLLLCMFGFFWLRRK</sequence>
<dbReference type="InterPro" id="IPR003282">
    <property type="entry name" value="T3SS_SctJ"/>
</dbReference>
<dbReference type="InterPro" id="IPR006182">
    <property type="entry name" value="FliF_N_dom"/>
</dbReference>
<comment type="subcellular location">
    <subcellularLocation>
        <location evidence="1">Cell outer membrane</location>
        <topology evidence="1">Lipid-anchor</topology>
    </subcellularLocation>
</comment>
<evidence type="ECO:0000259" key="11">
    <source>
        <dbReference type="Pfam" id="PF01514"/>
    </source>
</evidence>
<reference evidence="12 13" key="1">
    <citation type="submission" date="2018-09" db="EMBL/GenBank/DDBJ databases">
        <title>Phylogeny of the Shewanellaceae, and recommendation for two new genera, Pseudoshewanella and Parashewanella.</title>
        <authorList>
            <person name="Wang G."/>
        </authorList>
    </citation>
    <scope>NUCLEOTIDE SEQUENCE [LARGE SCALE GENOMIC DNA]</scope>
    <source>
        <strain evidence="12 13">KCTC 22492</strain>
    </source>
</reference>
<evidence type="ECO:0000256" key="7">
    <source>
        <dbReference type="ARBA" id="ARBA00023139"/>
    </source>
</evidence>
<keyword evidence="10" id="KW-0812">Transmembrane</keyword>
<keyword evidence="9 10" id="KW-0449">Lipoprotein</keyword>
<accession>A0A3A6UMG1</accession>
<dbReference type="PANTHER" id="PTHR30046">
    <property type="entry name" value="FLAGELLAR M-RING PROTEIN"/>
    <property type="match status" value="1"/>
</dbReference>
<dbReference type="PANTHER" id="PTHR30046:SF3">
    <property type="entry name" value="SECRETION SYSTEM APPARATUS LIPOPROTEIN SSAJ"/>
    <property type="match status" value="1"/>
</dbReference>
<dbReference type="PROSITE" id="PS51257">
    <property type="entry name" value="PROKAR_LIPOPROTEIN"/>
    <property type="match status" value="1"/>
</dbReference>
<evidence type="ECO:0000313" key="13">
    <source>
        <dbReference type="Proteomes" id="UP000273022"/>
    </source>
</evidence>
<proteinExistence type="inferred from homology"/>
<keyword evidence="6 10" id="KW-0472">Membrane</keyword>
<evidence type="ECO:0000256" key="1">
    <source>
        <dbReference type="ARBA" id="ARBA00004459"/>
    </source>
</evidence>
<evidence type="ECO:0000256" key="3">
    <source>
        <dbReference type="ARBA" id="ARBA00022448"/>
    </source>
</evidence>
<protein>
    <recommendedName>
        <fullName evidence="10">Lipoprotein</fullName>
    </recommendedName>
</protein>
<dbReference type="Gene3D" id="3.30.70.1530">
    <property type="entry name" value="Hypothetical protein rpa1041"/>
    <property type="match status" value="1"/>
</dbReference>
<keyword evidence="4 10" id="KW-0732">Signal</keyword>
<keyword evidence="5" id="KW-0653">Protein transport</keyword>
<evidence type="ECO:0000256" key="6">
    <source>
        <dbReference type="ARBA" id="ARBA00023136"/>
    </source>
</evidence>
<dbReference type="RefSeq" id="WP_121852176.1">
    <property type="nucleotide sequence ID" value="NZ_CP037952.1"/>
</dbReference>
<dbReference type="InterPro" id="IPR045851">
    <property type="entry name" value="AMP-bd_C_sf"/>
</dbReference>
<evidence type="ECO:0000313" key="12">
    <source>
        <dbReference type="EMBL" id="RJY18924.1"/>
    </source>
</evidence>
<organism evidence="12 13">
    <name type="scientific">Parashewanella spongiae</name>
    <dbReference type="NCBI Taxonomy" id="342950"/>
    <lineage>
        <taxon>Bacteria</taxon>
        <taxon>Pseudomonadati</taxon>
        <taxon>Pseudomonadota</taxon>
        <taxon>Gammaproteobacteria</taxon>
        <taxon>Alteromonadales</taxon>
        <taxon>Shewanellaceae</taxon>
        <taxon>Parashewanella</taxon>
    </lineage>
</organism>
<evidence type="ECO:0000256" key="10">
    <source>
        <dbReference type="RuleBase" id="RU364102"/>
    </source>
</evidence>
<dbReference type="Pfam" id="PF01514">
    <property type="entry name" value="YscJ_FliF"/>
    <property type="match status" value="1"/>
</dbReference>
<comment type="similarity">
    <text evidence="2 10">Belongs to the YscJ lipoprotein family.</text>
</comment>
<dbReference type="EMBL" id="QYYH01000012">
    <property type="protein sequence ID" value="RJY18924.1"/>
    <property type="molecule type" value="Genomic_DNA"/>
</dbReference>
<keyword evidence="13" id="KW-1185">Reference proteome</keyword>
<dbReference type="OrthoDB" id="115186at2"/>
<dbReference type="InterPro" id="IPR043427">
    <property type="entry name" value="YscJ/FliF"/>
</dbReference>
<dbReference type="AlphaFoldDB" id="A0A3A6UMG1"/>
<dbReference type="GO" id="GO:0009306">
    <property type="term" value="P:protein secretion"/>
    <property type="evidence" value="ECO:0007669"/>
    <property type="project" value="InterPro"/>
</dbReference>
<feature type="transmembrane region" description="Helical" evidence="10">
    <location>
        <begin position="217"/>
        <end position="237"/>
    </location>
</feature>
<dbReference type="Gene3D" id="3.30.300.30">
    <property type="match status" value="1"/>
</dbReference>